<accession>A0ABD4EFE5</accession>
<comment type="caution">
    <text evidence="1">The sequence shown here is derived from an EMBL/GenBank/DDBJ whole genome shotgun (WGS) entry which is preliminary data.</text>
</comment>
<evidence type="ECO:0008006" key="3">
    <source>
        <dbReference type="Google" id="ProtNLM"/>
    </source>
</evidence>
<dbReference type="EMBL" id="LRQI01000063">
    <property type="protein sequence ID" value="KXA37929.1"/>
    <property type="molecule type" value="Genomic_DNA"/>
</dbReference>
<evidence type="ECO:0000313" key="2">
    <source>
        <dbReference type="Proteomes" id="UP000070063"/>
    </source>
</evidence>
<organism evidence="1 2">
    <name type="scientific">Staphylococcus lugdunensis</name>
    <dbReference type="NCBI Taxonomy" id="28035"/>
    <lineage>
        <taxon>Bacteria</taxon>
        <taxon>Bacillati</taxon>
        <taxon>Bacillota</taxon>
        <taxon>Bacilli</taxon>
        <taxon>Bacillales</taxon>
        <taxon>Staphylococcaceae</taxon>
        <taxon>Staphylococcus</taxon>
    </lineage>
</organism>
<protein>
    <recommendedName>
        <fullName evidence="3">YokE-like PH domain-containing protein</fullName>
    </recommendedName>
</protein>
<evidence type="ECO:0000313" key="1">
    <source>
        <dbReference type="EMBL" id="KXA37929.1"/>
    </source>
</evidence>
<gene>
    <name evidence="1" type="ORF">HMPREF3225_01423</name>
</gene>
<proteinExistence type="predicted"/>
<dbReference type="AlphaFoldDB" id="A0ABD4EFE5"/>
<name>A0ABD4EFE5_STALU</name>
<sequence length="145" mass="17108">MKELISGMIIIILEVLHMNADMELYNKKFGTEAQLYNTKVKYVYNQNGKKTFVESTLILSRRHIVIISNKEHFFKEIIIRNIKGYTLSDKFMSAVVELIYGDNQFEFNATIAFKNKKEREIVLNFLSVLFDNNFLKNKLQNKTDR</sequence>
<reference evidence="1 2" key="1">
    <citation type="submission" date="2016-01" db="EMBL/GenBank/DDBJ databases">
        <authorList>
            <person name="Mitreva M."/>
            <person name="Pepin K.H."/>
            <person name="Mihindukulasuriya K.A."/>
            <person name="Fulton R."/>
            <person name="Fronick C."/>
            <person name="O'Laughlin M."/>
            <person name="Miner T."/>
            <person name="Herter B."/>
            <person name="Rosa B.A."/>
            <person name="Cordes M."/>
            <person name="Tomlinson C."/>
            <person name="Wollam A."/>
            <person name="Palsikar V.B."/>
            <person name="Mardis E.R."/>
            <person name="Wilson R.K."/>
        </authorList>
    </citation>
    <scope>NUCLEOTIDE SEQUENCE [LARGE SCALE GENOMIC DNA]</scope>
    <source>
        <strain evidence="1 2">MJR7738</strain>
    </source>
</reference>
<dbReference type="Proteomes" id="UP000070063">
    <property type="component" value="Unassembled WGS sequence"/>
</dbReference>